<protein>
    <submittedName>
        <fullName evidence="6">Alpha-N-acetylglucosaminidase</fullName>
    </submittedName>
</protein>
<evidence type="ECO:0000256" key="1">
    <source>
        <dbReference type="ARBA" id="ARBA00022801"/>
    </source>
</evidence>
<evidence type="ECO:0000259" key="4">
    <source>
        <dbReference type="Pfam" id="PF12971"/>
    </source>
</evidence>
<proteinExistence type="predicted"/>
<gene>
    <name evidence="6" type="ORF">ABT317_42440</name>
</gene>
<dbReference type="InterPro" id="IPR024732">
    <property type="entry name" value="NAGLU_C"/>
</dbReference>
<evidence type="ECO:0000313" key="6">
    <source>
        <dbReference type="EMBL" id="MER6983444.1"/>
    </source>
</evidence>
<dbReference type="Pfam" id="PF12971">
    <property type="entry name" value="NAGLU_N"/>
    <property type="match status" value="1"/>
</dbReference>
<dbReference type="InterPro" id="IPR024733">
    <property type="entry name" value="NAGLU_tim-barrel"/>
</dbReference>
<keyword evidence="7" id="KW-1185">Reference proteome</keyword>
<feature type="chain" id="PRO_5047143517" evidence="2">
    <location>
        <begin position="42"/>
        <end position="662"/>
    </location>
</feature>
<dbReference type="Gene3D" id="3.20.20.80">
    <property type="entry name" value="Glycosidases"/>
    <property type="match status" value="1"/>
</dbReference>
<reference evidence="6 7" key="1">
    <citation type="submission" date="2024-06" db="EMBL/GenBank/DDBJ databases">
        <title>The Natural Products Discovery Center: Release of the First 8490 Sequenced Strains for Exploring Actinobacteria Biosynthetic Diversity.</title>
        <authorList>
            <person name="Kalkreuter E."/>
            <person name="Kautsar S.A."/>
            <person name="Yang D."/>
            <person name="Bader C.D."/>
            <person name="Teijaro C.N."/>
            <person name="Fluegel L."/>
            <person name="Davis C.M."/>
            <person name="Simpson J.R."/>
            <person name="Lauterbach L."/>
            <person name="Steele A.D."/>
            <person name="Gui C."/>
            <person name="Meng S."/>
            <person name="Li G."/>
            <person name="Viehrig K."/>
            <person name="Ye F."/>
            <person name="Su P."/>
            <person name="Kiefer A.F."/>
            <person name="Nichols A."/>
            <person name="Cepeda A.J."/>
            <person name="Yan W."/>
            <person name="Fan B."/>
            <person name="Jiang Y."/>
            <person name="Adhikari A."/>
            <person name="Zheng C.-J."/>
            <person name="Schuster L."/>
            <person name="Cowan T.M."/>
            <person name="Smanski M.J."/>
            <person name="Chevrette M.G."/>
            <person name="De Carvalho L.P.S."/>
            <person name="Shen B."/>
        </authorList>
    </citation>
    <scope>NUCLEOTIDE SEQUENCE [LARGE SCALE GENOMIC DNA]</scope>
    <source>
        <strain evidence="6 7">NPDC000634</strain>
    </source>
</reference>
<feature type="non-terminal residue" evidence="6">
    <location>
        <position position="662"/>
    </location>
</feature>
<dbReference type="Gene3D" id="1.20.120.670">
    <property type="entry name" value="N-acetyl-b-d-glucoasminidase"/>
    <property type="match status" value="1"/>
</dbReference>
<evidence type="ECO:0000313" key="7">
    <source>
        <dbReference type="Proteomes" id="UP001458415"/>
    </source>
</evidence>
<sequence>MRPPRRRPRGLRPLRSAAVAGGIGLALLAGVFGAAPAPAHAAEPPPVCAATPPARPTFATAGARGVVDRIAPAWSPRIELATCAPANSGREEFGIARHKGRVLISGSSPSALLQGVGHYLKYTAHVDVSWSSDASAEPLRLKGGPPLPSSTVTRTANVSHRVLSNDTADGYTNAYWDWDRWQREIDIAALHGVNEFFMPVGTEAVYQQTMRRFGYTDAEMRAWIPMPAHQPWWLLQNMSNTADDQESQALIESRTVLGRRIADRMREVGIEPVLPGYFGTVPSGFLARNPGAAVVPQGTWSGTRRPDWLDPRTPVFGRLAADFYRTQQELFGSTGAFKMDLLHEGGNPGSVPVGEAARAVQAALDQAHPGATWVILGWQSNPTAALLSGVDKSRMLIVDGITDRYGDSDRTADPTAQFGSTPYAFGAIWNFGGHTTIGANAAVWNRRFFAQLAQPGSALDGIAVLPEANDNNDAAFEFLTELAWQPGPVDFADWFSRFADARYGPDPHAEAAWRTIAQTAYSLPANGWSEAQDGLFAAQPSLTATHAASWSPGSMRYDSVAFEQALDELLRVAPSIRRTELYRYDLADVARQVLANRSRAWLPQIKAAYDAGDRPLFQRLSQQWLDAMDTLDGLLGSRPEFMLGPWLKYGASSKWASRIAMG</sequence>
<dbReference type="InterPro" id="IPR007781">
    <property type="entry name" value="NAGLU"/>
</dbReference>
<feature type="domain" description="Alpha-N-acetylglucosaminidase C-terminal" evidence="5">
    <location>
        <begin position="494"/>
        <end position="649"/>
    </location>
</feature>
<feature type="domain" description="Alpha-N-acetylglucosaminidase tim-barrel" evidence="3">
    <location>
        <begin position="163"/>
        <end position="485"/>
    </location>
</feature>
<dbReference type="PANTHER" id="PTHR12872">
    <property type="entry name" value="ALPHA-N-ACETYLGLUCOSAMINIDASE"/>
    <property type="match status" value="1"/>
</dbReference>
<dbReference type="Pfam" id="PF05089">
    <property type="entry name" value="NAGLU"/>
    <property type="match status" value="1"/>
</dbReference>
<dbReference type="InterPro" id="IPR024240">
    <property type="entry name" value="NAGLU_N"/>
</dbReference>
<keyword evidence="2" id="KW-0732">Signal</keyword>
<feature type="signal peptide" evidence="2">
    <location>
        <begin position="1"/>
        <end position="41"/>
    </location>
</feature>
<dbReference type="InterPro" id="IPR029018">
    <property type="entry name" value="Hex-like_dom2"/>
</dbReference>
<dbReference type="Gene3D" id="3.30.379.10">
    <property type="entry name" value="Chitobiase/beta-hexosaminidase domain 2-like"/>
    <property type="match status" value="1"/>
</dbReference>
<feature type="domain" description="Alpha-N-acetylglucosaminidase N-terminal" evidence="4">
    <location>
        <begin position="62"/>
        <end position="134"/>
    </location>
</feature>
<accession>A0ABV1WGY6</accession>
<evidence type="ECO:0000256" key="2">
    <source>
        <dbReference type="SAM" id="SignalP"/>
    </source>
</evidence>
<dbReference type="EMBL" id="JBEPCU010001381">
    <property type="protein sequence ID" value="MER6983444.1"/>
    <property type="molecule type" value="Genomic_DNA"/>
</dbReference>
<evidence type="ECO:0000259" key="5">
    <source>
        <dbReference type="Pfam" id="PF12972"/>
    </source>
</evidence>
<name>A0ABV1WGY6_9ACTN</name>
<evidence type="ECO:0000259" key="3">
    <source>
        <dbReference type="Pfam" id="PF05089"/>
    </source>
</evidence>
<comment type="caution">
    <text evidence="6">The sequence shown here is derived from an EMBL/GenBank/DDBJ whole genome shotgun (WGS) entry which is preliminary data.</text>
</comment>
<organism evidence="6 7">
    <name type="scientific">Streptomyces carpinensis</name>
    <dbReference type="NCBI Taxonomy" id="66369"/>
    <lineage>
        <taxon>Bacteria</taxon>
        <taxon>Bacillati</taxon>
        <taxon>Actinomycetota</taxon>
        <taxon>Actinomycetes</taxon>
        <taxon>Kitasatosporales</taxon>
        <taxon>Streptomycetaceae</taxon>
        <taxon>Streptomyces</taxon>
    </lineage>
</organism>
<dbReference type="PANTHER" id="PTHR12872:SF1">
    <property type="entry name" value="ALPHA-N-ACETYLGLUCOSAMINIDASE"/>
    <property type="match status" value="1"/>
</dbReference>
<dbReference type="Proteomes" id="UP001458415">
    <property type="component" value="Unassembled WGS sequence"/>
</dbReference>
<dbReference type="Pfam" id="PF12972">
    <property type="entry name" value="NAGLU_C"/>
    <property type="match status" value="1"/>
</dbReference>
<keyword evidence="1" id="KW-0378">Hydrolase</keyword>